<evidence type="ECO:0000313" key="1">
    <source>
        <dbReference type="EMBL" id="SVA26683.1"/>
    </source>
</evidence>
<dbReference type="AlphaFoldDB" id="A0A381UIU5"/>
<sequence length="133" mass="13868">MTHITLEESKSICEAAIIKAQQLGIKIALSVVDSAMNLVAMQKMDGALILAIDGSRGKAVASVIFGQPTGELEERSKRPTFRALEIQWGGRFVMGQGAIPIIRDGEVIGACGVGGGTPEEDEACAASGISILQ</sequence>
<dbReference type="PANTHER" id="PTHR34309">
    <property type="entry name" value="SLR1406 PROTEIN"/>
    <property type="match status" value="1"/>
</dbReference>
<proteinExistence type="predicted"/>
<dbReference type="PANTHER" id="PTHR34309:SF1">
    <property type="entry name" value="PROTEIN GLCG"/>
    <property type="match status" value="1"/>
</dbReference>
<dbReference type="InterPro" id="IPR038084">
    <property type="entry name" value="PduO/GlcC-like_sf"/>
</dbReference>
<name>A0A381UIU5_9ZZZZ</name>
<protein>
    <recommendedName>
        <fullName evidence="2">GlcG protein</fullName>
    </recommendedName>
</protein>
<organism evidence="1">
    <name type="scientific">marine metagenome</name>
    <dbReference type="NCBI Taxonomy" id="408172"/>
    <lineage>
        <taxon>unclassified sequences</taxon>
        <taxon>metagenomes</taxon>
        <taxon>ecological metagenomes</taxon>
    </lineage>
</organism>
<dbReference type="Pfam" id="PF03928">
    <property type="entry name" value="HbpS-like"/>
    <property type="match status" value="1"/>
</dbReference>
<dbReference type="EMBL" id="UINC01006295">
    <property type="protein sequence ID" value="SVA26683.1"/>
    <property type="molecule type" value="Genomic_DNA"/>
</dbReference>
<dbReference type="Gene3D" id="3.30.450.150">
    <property type="entry name" value="Haem-degrading domain"/>
    <property type="match status" value="1"/>
</dbReference>
<evidence type="ECO:0008006" key="2">
    <source>
        <dbReference type="Google" id="ProtNLM"/>
    </source>
</evidence>
<dbReference type="InterPro" id="IPR005624">
    <property type="entry name" value="PduO/GlcC-like"/>
</dbReference>
<reference evidence="1" key="1">
    <citation type="submission" date="2018-05" db="EMBL/GenBank/DDBJ databases">
        <authorList>
            <person name="Lanie J.A."/>
            <person name="Ng W.-L."/>
            <person name="Kazmierczak K.M."/>
            <person name="Andrzejewski T.M."/>
            <person name="Davidsen T.M."/>
            <person name="Wayne K.J."/>
            <person name="Tettelin H."/>
            <person name="Glass J.I."/>
            <person name="Rusch D."/>
            <person name="Podicherti R."/>
            <person name="Tsui H.-C.T."/>
            <person name="Winkler M.E."/>
        </authorList>
    </citation>
    <scope>NUCLEOTIDE SEQUENCE</scope>
</reference>
<dbReference type="InterPro" id="IPR052517">
    <property type="entry name" value="GlcG_carb_metab_protein"/>
</dbReference>
<gene>
    <name evidence="1" type="ORF">METZ01_LOCUS79537</name>
</gene>
<accession>A0A381UIU5</accession>
<dbReference type="SUPFAM" id="SSF143744">
    <property type="entry name" value="GlcG-like"/>
    <property type="match status" value="1"/>
</dbReference>